<evidence type="ECO:0000313" key="1">
    <source>
        <dbReference type="EMBL" id="MBB6003732.1"/>
    </source>
</evidence>
<accession>A0A841EJM1</accession>
<protein>
    <submittedName>
        <fullName evidence="1">Uncharacterized protein</fullName>
    </submittedName>
</protein>
<dbReference type="EMBL" id="JACHKT010000015">
    <property type="protein sequence ID" value="MBB6003732.1"/>
    <property type="molecule type" value="Genomic_DNA"/>
</dbReference>
<comment type="caution">
    <text evidence="1">The sequence shown here is derived from an EMBL/GenBank/DDBJ whole genome shotgun (WGS) entry which is preliminary data.</text>
</comment>
<reference evidence="1 2" key="1">
    <citation type="submission" date="2020-08" db="EMBL/GenBank/DDBJ databases">
        <title>Functional genomics of gut bacteria from endangered species of beetles.</title>
        <authorList>
            <person name="Carlos-Shanley C."/>
        </authorList>
    </citation>
    <scope>NUCLEOTIDE SEQUENCE [LARGE SCALE GENOMIC DNA]</scope>
    <source>
        <strain evidence="1 2">S00070</strain>
    </source>
</reference>
<proteinExistence type="predicted"/>
<dbReference type="AlphaFoldDB" id="A0A841EJM1"/>
<gene>
    <name evidence="1" type="ORF">HNP25_002390</name>
</gene>
<evidence type="ECO:0000313" key="2">
    <source>
        <dbReference type="Proteomes" id="UP000524404"/>
    </source>
</evidence>
<keyword evidence="2" id="KW-1185">Reference proteome</keyword>
<dbReference type="Proteomes" id="UP000524404">
    <property type="component" value="Unassembled WGS sequence"/>
</dbReference>
<dbReference type="RefSeq" id="WP_184134334.1">
    <property type="nucleotide sequence ID" value="NZ_JACHKT010000015.1"/>
</dbReference>
<name>A0A841EJM1_9BACT</name>
<organism evidence="1 2">
    <name type="scientific">Arcicella rosea</name>
    <dbReference type="NCBI Taxonomy" id="502909"/>
    <lineage>
        <taxon>Bacteria</taxon>
        <taxon>Pseudomonadati</taxon>
        <taxon>Bacteroidota</taxon>
        <taxon>Cytophagia</taxon>
        <taxon>Cytophagales</taxon>
        <taxon>Flectobacillaceae</taxon>
        <taxon>Arcicella</taxon>
    </lineage>
</organism>
<sequence length="150" mass="18119">MKNKIFVFWGLFIFVGCQQKCEIYKLNVEIKDKDYLRYTEYYVVDNPPVSRDTLIKYIVNYNNKTLLSKQKDIKKYTRFIQVFYQETFGINRNYKPSFFFFDIDDIRENYSHEEDRILTLVHKMEYDTCLACSKAPYFIGEGKYDGTGKF</sequence>
<dbReference type="PROSITE" id="PS51257">
    <property type="entry name" value="PROKAR_LIPOPROTEIN"/>
    <property type="match status" value="1"/>
</dbReference>